<accession>A0A642V5X4</accession>
<dbReference type="EMBL" id="SWFS01000164">
    <property type="protein sequence ID" value="KAA8915420.1"/>
    <property type="molecule type" value="Genomic_DNA"/>
</dbReference>
<dbReference type="Proteomes" id="UP000761534">
    <property type="component" value="Unassembled WGS sequence"/>
</dbReference>
<evidence type="ECO:0000313" key="2">
    <source>
        <dbReference type="Proteomes" id="UP000761534"/>
    </source>
</evidence>
<dbReference type="VEuPathDB" id="FungiDB:TRICI_002410"/>
<organism evidence="1 2">
    <name type="scientific">Trichomonascus ciferrii</name>
    <dbReference type="NCBI Taxonomy" id="44093"/>
    <lineage>
        <taxon>Eukaryota</taxon>
        <taxon>Fungi</taxon>
        <taxon>Dikarya</taxon>
        <taxon>Ascomycota</taxon>
        <taxon>Saccharomycotina</taxon>
        <taxon>Dipodascomycetes</taxon>
        <taxon>Dipodascales</taxon>
        <taxon>Trichomonascaceae</taxon>
        <taxon>Trichomonascus</taxon>
        <taxon>Trichomonascus ciferrii complex</taxon>
    </lineage>
</organism>
<protein>
    <submittedName>
        <fullName evidence="1">Uncharacterized protein</fullName>
    </submittedName>
</protein>
<comment type="caution">
    <text evidence="1">The sequence shown here is derived from an EMBL/GenBank/DDBJ whole genome shotgun (WGS) entry which is preliminary data.</text>
</comment>
<gene>
    <name evidence="1" type="ORF">TRICI_002410</name>
</gene>
<keyword evidence="2" id="KW-1185">Reference proteome</keyword>
<sequence length="337" mass="38357">MKKRKHERDYIPKVLETNGPVKIGKKVTDLCVPVCWRYKLPMQLVFSEDCQNLQRVSICMLPFGAAVSLLETVFKQSASLKVLEFRAMSFNYSGPPANLTAPQSLKTRMVANCTFPLRNKNQPPILSLPIKTLRIGCVTHSNLLKCIHLPNLTEVSWTNGVPCQWCQKSHVDWIAHKLTSMEYVVPGITKELVLISVRKAKELHYDSLSSAPLKNISLTYYTMDLSPNCFPLRQGHKSLEFIGVTIRHSTSHYEESAFSAISHVDIVALLGFQQCISNKFPRLKTVSLLCEYEYTDCINNTPPFVFTTQFIHALYTVENGSLQMALRRRDFELRLSK</sequence>
<dbReference type="AlphaFoldDB" id="A0A642V5X4"/>
<evidence type="ECO:0000313" key="1">
    <source>
        <dbReference type="EMBL" id="KAA8915420.1"/>
    </source>
</evidence>
<reference evidence="1" key="1">
    <citation type="journal article" date="2019" name="G3 (Bethesda)">
        <title>Genome Assemblies of Two Rare Opportunistic Yeast Pathogens: Diutina rugosa (syn. Candida rugosa) and Trichomonascus ciferrii (syn. Candida ciferrii).</title>
        <authorList>
            <person name="Mixao V."/>
            <person name="Saus E."/>
            <person name="Hansen A.P."/>
            <person name="Lass-Florl C."/>
            <person name="Gabaldon T."/>
        </authorList>
    </citation>
    <scope>NUCLEOTIDE SEQUENCE</scope>
    <source>
        <strain evidence="1">CBS 4856</strain>
    </source>
</reference>
<proteinExistence type="predicted"/>
<name>A0A642V5X4_9ASCO</name>